<feature type="compositionally biased region" description="Polar residues" evidence="1">
    <location>
        <begin position="148"/>
        <end position="159"/>
    </location>
</feature>
<name>A0A1E4RH16_9ASCO</name>
<keyword evidence="2" id="KW-0812">Transmembrane</keyword>
<keyword evidence="2" id="KW-1133">Transmembrane helix</keyword>
<evidence type="ECO:0000313" key="3">
    <source>
        <dbReference type="EMBL" id="ODV66405.1"/>
    </source>
</evidence>
<feature type="compositionally biased region" description="Polar residues" evidence="1">
    <location>
        <begin position="25"/>
        <end position="41"/>
    </location>
</feature>
<dbReference type="EMBL" id="KV454542">
    <property type="protein sequence ID" value="ODV66405.1"/>
    <property type="molecule type" value="Genomic_DNA"/>
</dbReference>
<dbReference type="STRING" id="984485.A0A1E4RH16"/>
<dbReference type="OrthoDB" id="2139606at2759"/>
<keyword evidence="2" id="KW-0472">Membrane</keyword>
<dbReference type="GO" id="GO:0005789">
    <property type="term" value="C:endoplasmic reticulum membrane"/>
    <property type="evidence" value="ECO:0007669"/>
    <property type="project" value="InterPro"/>
</dbReference>
<dbReference type="AlphaFoldDB" id="A0A1E4RH16"/>
<feature type="region of interest" description="Disordered" evidence="1">
    <location>
        <begin position="22"/>
        <end position="62"/>
    </location>
</feature>
<reference evidence="4" key="1">
    <citation type="submission" date="2016-05" db="EMBL/GenBank/DDBJ databases">
        <title>Comparative genomics of biotechnologically important yeasts.</title>
        <authorList>
            <consortium name="DOE Joint Genome Institute"/>
            <person name="Riley R."/>
            <person name="Haridas S."/>
            <person name="Wolfe K.H."/>
            <person name="Lopes M.R."/>
            <person name="Hittinger C.T."/>
            <person name="Goker M."/>
            <person name="Salamov A."/>
            <person name="Wisecaver J."/>
            <person name="Long T.M."/>
            <person name="Aerts A.L."/>
            <person name="Barry K."/>
            <person name="Choi C."/>
            <person name="Clum A."/>
            <person name="Coughlan A.Y."/>
            <person name="Deshpande S."/>
            <person name="Douglass A.P."/>
            <person name="Hanson S.J."/>
            <person name="Klenk H.-P."/>
            <person name="Labutti K."/>
            <person name="Lapidus A."/>
            <person name="Lindquist E."/>
            <person name="Lipzen A."/>
            <person name="Meier-Kolthoff J.P."/>
            <person name="Ohm R.A."/>
            <person name="Otillar R.P."/>
            <person name="Pangilinan J."/>
            <person name="Peng Y."/>
            <person name="Rokas A."/>
            <person name="Rosa C.A."/>
            <person name="Scheuner C."/>
            <person name="Sibirny A.A."/>
            <person name="Slot J.C."/>
            <person name="Stielow J.B."/>
            <person name="Sun H."/>
            <person name="Kurtzman C.P."/>
            <person name="Blackwell M."/>
            <person name="Grigoriev I.V."/>
            <person name="Jeffries T.W."/>
        </authorList>
    </citation>
    <scope>NUCLEOTIDE SEQUENCE [LARGE SCALE GENOMIC DNA]</scope>
    <source>
        <strain evidence="4">NRRL Y-1933</strain>
    </source>
</reference>
<evidence type="ECO:0000256" key="2">
    <source>
        <dbReference type="SAM" id="Phobius"/>
    </source>
</evidence>
<organism evidence="3 4">
    <name type="scientific">Hyphopichia burtonii NRRL Y-1933</name>
    <dbReference type="NCBI Taxonomy" id="984485"/>
    <lineage>
        <taxon>Eukaryota</taxon>
        <taxon>Fungi</taxon>
        <taxon>Dikarya</taxon>
        <taxon>Ascomycota</taxon>
        <taxon>Saccharomycotina</taxon>
        <taxon>Pichiomycetes</taxon>
        <taxon>Debaryomycetaceae</taxon>
        <taxon>Hyphopichia</taxon>
    </lineage>
</organism>
<feature type="region of interest" description="Disordered" evidence="1">
    <location>
        <begin position="83"/>
        <end position="112"/>
    </location>
</feature>
<dbReference type="GO" id="GO:0006487">
    <property type="term" value="P:protein N-linked glycosylation"/>
    <property type="evidence" value="ECO:0007669"/>
    <property type="project" value="TreeGrafter"/>
</dbReference>
<protein>
    <recommendedName>
        <fullName evidence="5">N-glycosylation protein EOS1</fullName>
    </recommendedName>
</protein>
<feature type="region of interest" description="Disordered" evidence="1">
    <location>
        <begin position="140"/>
        <end position="188"/>
    </location>
</feature>
<gene>
    <name evidence="3" type="ORF">HYPBUDRAFT_153263</name>
</gene>
<dbReference type="InterPro" id="IPR021100">
    <property type="entry name" value="N-glycosylation_EOS1"/>
</dbReference>
<dbReference type="GeneID" id="30995999"/>
<dbReference type="GO" id="GO:0034599">
    <property type="term" value="P:cellular response to oxidative stress"/>
    <property type="evidence" value="ECO:0007669"/>
    <property type="project" value="InterPro"/>
</dbReference>
<feature type="compositionally biased region" description="Pro residues" evidence="1">
    <location>
        <begin position="47"/>
        <end position="57"/>
    </location>
</feature>
<dbReference type="Proteomes" id="UP000095085">
    <property type="component" value="Unassembled WGS sequence"/>
</dbReference>
<evidence type="ECO:0000256" key="1">
    <source>
        <dbReference type="SAM" id="MobiDB-lite"/>
    </source>
</evidence>
<evidence type="ECO:0008006" key="5">
    <source>
        <dbReference type="Google" id="ProtNLM"/>
    </source>
</evidence>
<feature type="transmembrane region" description="Helical" evidence="2">
    <location>
        <begin position="265"/>
        <end position="282"/>
    </location>
</feature>
<feature type="compositionally biased region" description="Polar residues" evidence="1">
    <location>
        <begin position="99"/>
        <end position="112"/>
    </location>
</feature>
<keyword evidence="4" id="KW-1185">Reference proteome</keyword>
<accession>A0A1E4RH16</accession>
<dbReference type="PANTHER" id="PTHR28147:SF1">
    <property type="entry name" value="N-GLYCOSYLATION PROTEIN EOS1"/>
    <property type="match status" value="1"/>
</dbReference>
<dbReference type="Pfam" id="PF12326">
    <property type="entry name" value="EOS1"/>
    <property type="match status" value="2"/>
</dbReference>
<feature type="transmembrane region" description="Helical" evidence="2">
    <location>
        <begin position="294"/>
        <end position="317"/>
    </location>
</feature>
<dbReference type="RefSeq" id="XP_020075472.1">
    <property type="nucleotide sequence ID" value="XM_020221450.1"/>
</dbReference>
<evidence type="ECO:0000313" key="4">
    <source>
        <dbReference type="Proteomes" id="UP000095085"/>
    </source>
</evidence>
<feature type="transmembrane region" description="Helical" evidence="2">
    <location>
        <begin position="329"/>
        <end position="349"/>
    </location>
</feature>
<proteinExistence type="predicted"/>
<dbReference type="PANTHER" id="PTHR28147">
    <property type="entry name" value="N-GLYCOSYLATION PROTEIN EOS1"/>
    <property type="match status" value="1"/>
</dbReference>
<dbReference type="PRINTS" id="PR02070">
    <property type="entry name" value="NGLYCOSEOS1"/>
</dbReference>
<feature type="transmembrane region" description="Helical" evidence="2">
    <location>
        <begin position="369"/>
        <end position="395"/>
    </location>
</feature>
<sequence>MSLLENIRRRLTHQLESHTVDDDYTTSCNRSPSSHTMNSFRVNPELPSDPSPLPPPSFEQSRVQHVTDPYDPDELVPSYESSQLLHEQQQRELTDLTRPLSQSIPTSSNVSRSNSLMLYPRSASLSNLRNTFINNLHHSHQLHQQNSRPSSIRRLNSNHSLHDPNTLDPSSDEDPNNDTNWNHQSIRKNNGKRSLKKIGLKFLNARQHFLLACCRDLSLAPPVIGLIQLWRRSFFNSSPINLSSNLSNSDQKIIAITTARSSEHFLTGVWCLVAGYLLYQVLDGLMVRWIVTYSTAAAIVRMLSMSTIIITIEQYLVASLSAEGYKYGLHIWILISCCLTLAYIVQNFVTSNLDLKGKRRARFFDFYNIVVFAVVPIGLASFITMIGLLRSLLILRLDIEQQKLKYSKN</sequence>